<feature type="region of interest" description="Disordered" evidence="1">
    <location>
        <begin position="1"/>
        <end position="26"/>
    </location>
</feature>
<reference evidence="3 4" key="1">
    <citation type="submission" date="2014-05" db="EMBL/GenBank/DDBJ databases">
        <title>Draft Genome Sequence of Kitasatospora cheerisanensis KCTC 2395.</title>
        <authorList>
            <person name="Nam D.H."/>
        </authorList>
    </citation>
    <scope>NUCLEOTIDE SEQUENCE [LARGE SCALE GENOMIC DNA]</scope>
    <source>
        <strain evidence="3 4">KCTC 2395</strain>
    </source>
</reference>
<name>A0A066Z184_9ACTN</name>
<dbReference type="EMBL" id="JNBY01000094">
    <property type="protein sequence ID" value="KDN83940.1"/>
    <property type="molecule type" value="Genomic_DNA"/>
</dbReference>
<feature type="signal peptide" evidence="2">
    <location>
        <begin position="1"/>
        <end position="49"/>
    </location>
</feature>
<keyword evidence="2" id="KW-0732">Signal</keyword>
<feature type="chain" id="PRO_5001632086" evidence="2">
    <location>
        <begin position="50"/>
        <end position="93"/>
    </location>
</feature>
<dbReference type="AlphaFoldDB" id="A0A066Z184"/>
<feature type="region of interest" description="Disordered" evidence="1">
    <location>
        <begin position="50"/>
        <end position="93"/>
    </location>
</feature>
<evidence type="ECO:0000313" key="4">
    <source>
        <dbReference type="Proteomes" id="UP000027178"/>
    </source>
</evidence>
<accession>A0A066Z184</accession>
<sequence length="93" mass="9458">MQAEQHRAGRPAGRSPPRNQPSEASMKRALALVALTAAALLATAPLASADTAADPAAGTSTTQPAPFEVPPTPFNGDTSWGGACETPECNPVY</sequence>
<proteinExistence type="predicted"/>
<evidence type="ECO:0000313" key="3">
    <source>
        <dbReference type="EMBL" id="KDN83940.1"/>
    </source>
</evidence>
<evidence type="ECO:0000256" key="1">
    <source>
        <dbReference type="SAM" id="MobiDB-lite"/>
    </source>
</evidence>
<comment type="caution">
    <text evidence="3">The sequence shown here is derived from an EMBL/GenBank/DDBJ whole genome shotgun (WGS) entry which is preliminary data.</text>
</comment>
<organism evidence="3 4">
    <name type="scientific">Kitasatospora cheerisanensis KCTC 2395</name>
    <dbReference type="NCBI Taxonomy" id="1348663"/>
    <lineage>
        <taxon>Bacteria</taxon>
        <taxon>Bacillati</taxon>
        <taxon>Actinomycetota</taxon>
        <taxon>Actinomycetes</taxon>
        <taxon>Kitasatosporales</taxon>
        <taxon>Streptomycetaceae</taxon>
        <taxon>Kitasatospora</taxon>
    </lineage>
</organism>
<evidence type="ECO:0000256" key="2">
    <source>
        <dbReference type="SAM" id="SignalP"/>
    </source>
</evidence>
<feature type="compositionally biased region" description="Low complexity" evidence="1">
    <location>
        <begin position="50"/>
        <end position="62"/>
    </location>
</feature>
<gene>
    <name evidence="3" type="ORF">KCH_45890</name>
</gene>
<dbReference type="Proteomes" id="UP000027178">
    <property type="component" value="Unassembled WGS sequence"/>
</dbReference>
<keyword evidence="4" id="KW-1185">Reference proteome</keyword>
<dbReference type="PATRIC" id="fig|1348663.4.peg.4429"/>
<protein>
    <submittedName>
        <fullName evidence="3">Uncharacterized protein</fullName>
    </submittedName>
</protein>
<dbReference type="HOGENOM" id="CLU_2395806_0_0_11"/>